<evidence type="ECO:0000256" key="1">
    <source>
        <dbReference type="ARBA" id="ARBA00004429"/>
    </source>
</evidence>
<proteinExistence type="inferred from homology"/>
<dbReference type="PANTHER" id="PTHR30341">
    <property type="entry name" value="SODIUM ION/PROTON ANTIPORTER NHAA-RELATED"/>
    <property type="match status" value="1"/>
</dbReference>
<name>A0A8J6NRE2_9BACT</name>
<keyword evidence="6" id="KW-0813">Transport</keyword>
<comment type="catalytic activity">
    <reaction evidence="6">
        <text>Na(+)(in) + 2 H(+)(out) = Na(+)(out) + 2 H(+)(in)</text>
        <dbReference type="Rhea" id="RHEA:29251"/>
        <dbReference type="ChEBI" id="CHEBI:15378"/>
        <dbReference type="ChEBI" id="CHEBI:29101"/>
    </reaction>
</comment>
<evidence type="ECO:0000313" key="8">
    <source>
        <dbReference type="Proteomes" id="UP000605201"/>
    </source>
</evidence>
<accession>A0A8J6NRE2</accession>
<dbReference type="InterPro" id="IPR004670">
    <property type="entry name" value="NhaA"/>
</dbReference>
<keyword evidence="6" id="KW-0050">Antiport</keyword>
<feature type="transmembrane region" description="Helical" evidence="6">
    <location>
        <begin position="227"/>
        <end position="256"/>
    </location>
</feature>
<feature type="transmembrane region" description="Helical" evidence="6">
    <location>
        <begin position="391"/>
        <end position="416"/>
    </location>
</feature>
<dbReference type="GO" id="GO:0006885">
    <property type="term" value="P:regulation of pH"/>
    <property type="evidence" value="ECO:0007669"/>
    <property type="project" value="UniProtKB-UniRule"/>
</dbReference>
<feature type="transmembrane region" description="Helical" evidence="6">
    <location>
        <begin position="200"/>
        <end position="220"/>
    </location>
</feature>
<keyword evidence="3 6" id="KW-0812">Transmembrane</keyword>
<evidence type="ECO:0000256" key="6">
    <source>
        <dbReference type="HAMAP-Rule" id="MF_01844"/>
    </source>
</evidence>
<feature type="transmembrane region" description="Helical" evidence="6">
    <location>
        <begin position="323"/>
        <end position="344"/>
    </location>
</feature>
<feature type="transmembrane region" description="Helical" evidence="6">
    <location>
        <begin position="171"/>
        <end position="194"/>
    </location>
</feature>
<dbReference type="InterPro" id="IPR023171">
    <property type="entry name" value="Na/H_antiporter_dom_sf"/>
</dbReference>
<feature type="transmembrane region" description="Helical" evidence="6">
    <location>
        <begin position="428"/>
        <end position="448"/>
    </location>
</feature>
<protein>
    <recommendedName>
        <fullName evidence="6">Na(+)/H(+) antiporter NhaA</fullName>
    </recommendedName>
    <alternativeName>
        <fullName evidence="6">Sodium/proton antiporter NhaA</fullName>
    </alternativeName>
</protein>
<evidence type="ECO:0000256" key="5">
    <source>
        <dbReference type="ARBA" id="ARBA00023136"/>
    </source>
</evidence>
<dbReference type="PANTHER" id="PTHR30341:SF0">
    <property type="entry name" value="NA(+)_H(+) ANTIPORTER NHAA"/>
    <property type="match status" value="1"/>
</dbReference>
<keyword evidence="5 6" id="KW-0472">Membrane</keyword>
<reference evidence="7 8" key="1">
    <citation type="submission" date="2020-08" db="EMBL/GenBank/DDBJ databases">
        <title>Bridging the membrane lipid divide: bacteria of the FCB group superphylum have the potential to synthesize archaeal ether lipids.</title>
        <authorList>
            <person name="Villanueva L."/>
            <person name="Von Meijenfeldt F.A.B."/>
            <person name="Westbye A.B."/>
            <person name="Yadav S."/>
            <person name="Hopmans E.C."/>
            <person name="Dutilh B.E."/>
            <person name="Sinninghe Damste J.S."/>
        </authorList>
    </citation>
    <scope>NUCLEOTIDE SEQUENCE [LARGE SCALE GENOMIC DNA]</scope>
    <source>
        <strain evidence="7">NIOZ-UU17</strain>
    </source>
</reference>
<organism evidence="7 8">
    <name type="scientific">Candidatus Desulfatibia vada</name>
    <dbReference type="NCBI Taxonomy" id="2841696"/>
    <lineage>
        <taxon>Bacteria</taxon>
        <taxon>Pseudomonadati</taxon>
        <taxon>Thermodesulfobacteriota</taxon>
        <taxon>Desulfobacteria</taxon>
        <taxon>Desulfobacterales</taxon>
        <taxon>Desulfobacterales incertae sedis</taxon>
        <taxon>Candidatus Desulfatibia</taxon>
    </lineage>
</organism>
<dbReference type="GO" id="GO:0015385">
    <property type="term" value="F:sodium:proton antiporter activity"/>
    <property type="evidence" value="ECO:0007669"/>
    <property type="project" value="UniProtKB-UniRule"/>
</dbReference>
<dbReference type="NCBIfam" id="TIGR00773">
    <property type="entry name" value="NhaA"/>
    <property type="match status" value="1"/>
</dbReference>
<feature type="transmembrane region" description="Helical" evidence="6">
    <location>
        <begin position="145"/>
        <end position="164"/>
    </location>
</feature>
<dbReference type="Gene3D" id="1.20.1530.10">
    <property type="entry name" value="Na+/H+ antiporter like domain"/>
    <property type="match status" value="1"/>
</dbReference>
<gene>
    <name evidence="6 7" type="primary">nhaA</name>
    <name evidence="7" type="ORF">H8D96_09695</name>
</gene>
<keyword evidence="6" id="KW-0915">Sodium</keyword>
<keyword evidence="4 6" id="KW-1133">Transmembrane helix</keyword>
<dbReference type="HAMAP" id="MF_01844">
    <property type="entry name" value="NhaA"/>
    <property type="match status" value="1"/>
</dbReference>
<feature type="transmembrane region" description="Helical" evidence="6">
    <location>
        <begin position="356"/>
        <end position="379"/>
    </location>
</feature>
<evidence type="ECO:0000256" key="2">
    <source>
        <dbReference type="ARBA" id="ARBA00022475"/>
    </source>
</evidence>
<comment type="caution">
    <text evidence="7">The sequence shown here is derived from an EMBL/GenBank/DDBJ whole genome shotgun (WGS) entry which is preliminary data.</text>
</comment>
<keyword evidence="2 6" id="KW-1003">Cell membrane</keyword>
<comment type="function">
    <text evidence="6">Na(+)/H(+) antiporter that extrudes sodium in exchange for external protons.</text>
</comment>
<comment type="subcellular location">
    <subcellularLocation>
        <location evidence="1">Cell inner membrane</location>
        <topology evidence="1">Multi-pass membrane protein</topology>
    </subcellularLocation>
    <subcellularLocation>
        <location evidence="6">Cell membrane</location>
        <topology evidence="6">Multi-pass membrane protein</topology>
    </subcellularLocation>
</comment>
<sequence>MMPFKRSKYMAFTRELVADQIFRPTQRFFRKEASSSILLLGATLIALVWANSQIGDTYHKFWHTEISIILGDYKVSRTLVHWINDGFMALFFFTVGLEIKREILVGELAAPKKAMFPIAAAIGGMLVPGLIYLAFNFGSEHISGWGIPIATDIAFALGAIALFGRKLPVGLRIFLAAFAIADDLGAVFIIAIFYTKEIVWHYIIICLLLLVCLFIANLLWIRQTLIYVVLGLSIWFFILGSGVHPTIAGVIVSFFVPARGRYDTDRFLQNVNQLVKEFECEEQSCGYSILLNQDHLHTVHALEMACHDVVTPLQRLLHTLHPWVAFLVLPFFALSNAGMSLHGINFAQAAFNNVSMGIVFGLLFGKPIGIVLFSFLAVQMKKAVLPKDVRWAHIIGVAMLGGIGFTMSLFISDLSFSTPQILSYTKIAIFLGSVISAIAGIAFLYIITAMDPKNSEVN</sequence>
<evidence type="ECO:0000256" key="3">
    <source>
        <dbReference type="ARBA" id="ARBA00022692"/>
    </source>
</evidence>
<keyword evidence="6" id="KW-0739">Sodium transport</keyword>
<dbReference type="AlphaFoldDB" id="A0A8J6NRE2"/>
<comment type="similarity">
    <text evidence="6">Belongs to the NhaA Na(+)/H(+) (TC 2.A.33) antiporter family.</text>
</comment>
<evidence type="ECO:0000256" key="4">
    <source>
        <dbReference type="ARBA" id="ARBA00022989"/>
    </source>
</evidence>
<dbReference type="Pfam" id="PF06965">
    <property type="entry name" value="Na_H_antiport_1"/>
    <property type="match status" value="1"/>
</dbReference>
<keyword evidence="6" id="KW-0406">Ion transport</keyword>
<evidence type="ECO:0000313" key="7">
    <source>
        <dbReference type="EMBL" id="MBC8432181.1"/>
    </source>
</evidence>
<dbReference type="EMBL" id="JACNIG010000210">
    <property type="protein sequence ID" value="MBC8432181.1"/>
    <property type="molecule type" value="Genomic_DNA"/>
</dbReference>
<dbReference type="Proteomes" id="UP000605201">
    <property type="component" value="Unassembled WGS sequence"/>
</dbReference>
<feature type="transmembrane region" description="Helical" evidence="6">
    <location>
        <begin position="118"/>
        <end position="139"/>
    </location>
</feature>
<dbReference type="GO" id="GO:0005886">
    <property type="term" value="C:plasma membrane"/>
    <property type="evidence" value="ECO:0007669"/>
    <property type="project" value="UniProtKB-SubCell"/>
</dbReference>